<dbReference type="GO" id="GO:0006508">
    <property type="term" value="P:proteolysis"/>
    <property type="evidence" value="ECO:0007669"/>
    <property type="project" value="InterPro"/>
</dbReference>
<evidence type="ECO:0000256" key="1">
    <source>
        <dbReference type="ARBA" id="ARBA00007447"/>
    </source>
</evidence>
<dbReference type="InterPro" id="IPR001969">
    <property type="entry name" value="Aspartic_peptidase_AS"/>
</dbReference>
<evidence type="ECO:0000313" key="4">
    <source>
        <dbReference type="Proteomes" id="UP000053660"/>
    </source>
</evidence>
<keyword evidence="4" id="KW-1185">Reference proteome</keyword>
<proteinExistence type="inferred from homology"/>
<evidence type="ECO:0000313" key="3">
    <source>
        <dbReference type="EMBL" id="KHJ79936.1"/>
    </source>
</evidence>
<dbReference type="PROSITE" id="PS00141">
    <property type="entry name" value="ASP_PROTEASE"/>
    <property type="match status" value="1"/>
</dbReference>
<sequence length="185" mass="20884">MIREGTWAGYIKERGSLRNNLPMILKRDNAQHLSDYYDMEYVGNITIGTPPQQFRVLFDTGTADSWIVDHTCSEDKPLICDDSICDQGMVCEVFCPNKICCNKRKMNKVNPCRGKRYFESSKSSTYSSLNKTFESEYIVYRKGAKVHGILGEDTVRLGGEGSGELVVPRTQIGQANIIDDYFIGV</sequence>
<dbReference type="GO" id="GO:0005764">
    <property type="term" value="C:lysosome"/>
    <property type="evidence" value="ECO:0007669"/>
    <property type="project" value="TreeGrafter"/>
</dbReference>
<dbReference type="CDD" id="cd05471">
    <property type="entry name" value="pepsin_like"/>
    <property type="match status" value="1"/>
</dbReference>
<dbReference type="PROSITE" id="PS51767">
    <property type="entry name" value="PEPTIDASE_A1"/>
    <property type="match status" value="1"/>
</dbReference>
<dbReference type="InterPro" id="IPR034164">
    <property type="entry name" value="Pepsin-like_dom"/>
</dbReference>
<dbReference type="InterPro" id="IPR033121">
    <property type="entry name" value="PEPTIDASE_A1"/>
</dbReference>
<dbReference type="EMBL" id="KN602541">
    <property type="protein sequence ID" value="KHJ79936.1"/>
    <property type="molecule type" value="Genomic_DNA"/>
</dbReference>
<dbReference type="GO" id="GO:0004190">
    <property type="term" value="F:aspartic-type endopeptidase activity"/>
    <property type="evidence" value="ECO:0007669"/>
    <property type="project" value="InterPro"/>
</dbReference>
<comment type="similarity">
    <text evidence="1">Belongs to the peptidase A1 family.</text>
</comment>
<reference evidence="3 4" key="1">
    <citation type="submission" date="2014-03" db="EMBL/GenBank/DDBJ databases">
        <title>Draft genome of the hookworm Oesophagostomum dentatum.</title>
        <authorList>
            <person name="Mitreva M."/>
        </authorList>
    </citation>
    <scope>NUCLEOTIDE SEQUENCE [LARGE SCALE GENOMIC DNA]</scope>
    <source>
        <strain evidence="3 4">OD-Hann</strain>
    </source>
</reference>
<organism evidence="3 4">
    <name type="scientific">Oesophagostomum dentatum</name>
    <name type="common">Nodular worm</name>
    <dbReference type="NCBI Taxonomy" id="61180"/>
    <lineage>
        <taxon>Eukaryota</taxon>
        <taxon>Metazoa</taxon>
        <taxon>Ecdysozoa</taxon>
        <taxon>Nematoda</taxon>
        <taxon>Chromadorea</taxon>
        <taxon>Rhabditida</taxon>
        <taxon>Rhabditina</taxon>
        <taxon>Rhabditomorpha</taxon>
        <taxon>Strongyloidea</taxon>
        <taxon>Strongylidae</taxon>
        <taxon>Oesophagostomum</taxon>
    </lineage>
</organism>
<dbReference type="PANTHER" id="PTHR47966:SF45">
    <property type="entry name" value="PEPTIDASE A1 DOMAIN-CONTAINING PROTEIN"/>
    <property type="match status" value="1"/>
</dbReference>
<evidence type="ECO:0000259" key="2">
    <source>
        <dbReference type="PROSITE" id="PS51767"/>
    </source>
</evidence>
<dbReference type="PANTHER" id="PTHR47966">
    <property type="entry name" value="BETA-SITE APP-CLEAVING ENZYME, ISOFORM A-RELATED"/>
    <property type="match status" value="1"/>
</dbReference>
<dbReference type="AlphaFoldDB" id="A0A0B1S7Q7"/>
<accession>A0A0B1S7Q7</accession>
<protein>
    <recommendedName>
        <fullName evidence="2">Peptidase A1 domain-containing protein</fullName>
    </recommendedName>
</protein>
<dbReference type="Pfam" id="PF00026">
    <property type="entry name" value="Asp"/>
    <property type="match status" value="1"/>
</dbReference>
<name>A0A0B1S7Q7_OESDE</name>
<dbReference type="OrthoDB" id="5866118at2759"/>
<feature type="domain" description="Peptidase A1" evidence="2">
    <location>
        <begin position="41"/>
        <end position="185"/>
    </location>
</feature>
<dbReference type="Proteomes" id="UP000053660">
    <property type="component" value="Unassembled WGS sequence"/>
</dbReference>
<dbReference type="InterPro" id="IPR001461">
    <property type="entry name" value="Aspartic_peptidase_A1"/>
</dbReference>
<dbReference type="Gene3D" id="2.40.70.10">
    <property type="entry name" value="Acid Proteases"/>
    <property type="match status" value="1"/>
</dbReference>
<dbReference type="InterPro" id="IPR021109">
    <property type="entry name" value="Peptidase_aspartic_dom_sf"/>
</dbReference>
<gene>
    <name evidence="3" type="ORF">OESDEN_20401</name>
</gene>
<feature type="non-terminal residue" evidence="3">
    <location>
        <position position="185"/>
    </location>
</feature>
<dbReference type="SUPFAM" id="SSF50630">
    <property type="entry name" value="Acid proteases"/>
    <property type="match status" value="1"/>
</dbReference>